<name>A0A179GTY5_PURLI</name>
<dbReference type="EMBL" id="LSBH01000004">
    <property type="protein sequence ID" value="OAQ80609.1"/>
    <property type="molecule type" value="Genomic_DNA"/>
</dbReference>
<dbReference type="SUPFAM" id="SSF53474">
    <property type="entry name" value="alpha/beta-Hydrolases"/>
    <property type="match status" value="1"/>
</dbReference>
<evidence type="ECO:0000256" key="1">
    <source>
        <dbReference type="ARBA" id="ARBA00022801"/>
    </source>
</evidence>
<comment type="caution">
    <text evidence="3">The sequence shown here is derived from an EMBL/GenBank/DDBJ whole genome shotgun (WGS) entry which is preliminary data.</text>
</comment>
<evidence type="ECO:0000313" key="3">
    <source>
        <dbReference type="EMBL" id="OAQ80609.1"/>
    </source>
</evidence>
<dbReference type="InterPro" id="IPR013094">
    <property type="entry name" value="AB_hydrolase_3"/>
</dbReference>
<reference evidence="3 4" key="1">
    <citation type="submission" date="2016-01" db="EMBL/GenBank/DDBJ databases">
        <title>Biosynthesis of antibiotic leucinostatins and their inhibition on Phytophthora in bio-control Purpureocillium lilacinum.</title>
        <authorList>
            <person name="Wang G."/>
            <person name="Liu Z."/>
            <person name="Lin R."/>
            <person name="Li E."/>
            <person name="Mao Z."/>
            <person name="Ling J."/>
            <person name="Yin W."/>
            <person name="Xie B."/>
        </authorList>
    </citation>
    <scope>NUCLEOTIDE SEQUENCE [LARGE SCALE GENOMIC DNA]</scope>
    <source>
        <strain evidence="3">PLBJ-1</strain>
    </source>
</reference>
<accession>A0A179GTY5</accession>
<keyword evidence="1 3" id="KW-0378">Hydrolase</keyword>
<evidence type="ECO:0000259" key="2">
    <source>
        <dbReference type="Pfam" id="PF07859"/>
    </source>
</evidence>
<dbReference type="GO" id="GO:0016787">
    <property type="term" value="F:hydrolase activity"/>
    <property type="evidence" value="ECO:0007669"/>
    <property type="project" value="UniProtKB-KW"/>
</dbReference>
<gene>
    <name evidence="3" type="ORF">VFPBJ_06194</name>
</gene>
<evidence type="ECO:0000313" key="4">
    <source>
        <dbReference type="Proteomes" id="UP000078240"/>
    </source>
</evidence>
<dbReference type="InterPro" id="IPR029058">
    <property type="entry name" value="AB_hydrolase_fold"/>
</dbReference>
<dbReference type="InterPro" id="IPR050300">
    <property type="entry name" value="GDXG_lipolytic_enzyme"/>
</dbReference>
<dbReference type="PANTHER" id="PTHR48081:SF31">
    <property type="entry name" value="STERYL ACETYL HYDROLASE MUG81-RELATED"/>
    <property type="match status" value="1"/>
</dbReference>
<dbReference type="AlphaFoldDB" id="A0A179GTY5"/>
<organism evidence="3 4">
    <name type="scientific">Purpureocillium lilacinum</name>
    <name type="common">Paecilomyces lilacinus</name>
    <dbReference type="NCBI Taxonomy" id="33203"/>
    <lineage>
        <taxon>Eukaryota</taxon>
        <taxon>Fungi</taxon>
        <taxon>Dikarya</taxon>
        <taxon>Ascomycota</taxon>
        <taxon>Pezizomycotina</taxon>
        <taxon>Sordariomycetes</taxon>
        <taxon>Hypocreomycetidae</taxon>
        <taxon>Hypocreales</taxon>
        <taxon>Ophiocordycipitaceae</taxon>
        <taxon>Purpureocillium</taxon>
    </lineage>
</organism>
<dbReference type="Gene3D" id="3.40.50.1820">
    <property type="entry name" value="alpha/beta hydrolase"/>
    <property type="match status" value="1"/>
</dbReference>
<protein>
    <submittedName>
        <fullName evidence="3">Alpha/beta hydrolase fold protein</fullName>
    </submittedName>
</protein>
<dbReference type="Pfam" id="PF07859">
    <property type="entry name" value="Abhydrolase_3"/>
    <property type="match status" value="1"/>
</dbReference>
<dbReference type="PANTHER" id="PTHR48081">
    <property type="entry name" value="AB HYDROLASE SUPERFAMILY PROTEIN C4A8.06C"/>
    <property type="match status" value="1"/>
</dbReference>
<proteinExistence type="predicted"/>
<sequence>MAYSFSSRLTVYELALLVVQLLCILPLRLTIELSKTLFNALTNRLPLGLFLTSAVFRMVLDTLHARQIQHLSKPTRATYQSWVQQKQSKLAKSTKSERATRCSIDIEVLDDDGSALLWLGNRQTAKRVVLFLHGGGYLSPLSPGHLEWCWEVFVTTESETDVETAVAILEYKLCPSAAFPVQLTQAASGLTHILSTGVPPRNIIFGGDSAGGNLTMQLLSHLIDPHPKAPAVTLAEPLQAAFMVSPWLSMKTNDASFRESHGIDMLSASIVQTSVHAILGEVAESPRRASVEEREGAFPFDRDDVSFLGRLPEVITRLYVSAGQYEVLRDQIVAMAVEVERLAPKLDVQLDIFEKQAHDFILLEGMLRSPGEATNAMIKWLKR</sequence>
<feature type="domain" description="Alpha/beta hydrolase fold-3" evidence="2">
    <location>
        <begin position="129"/>
        <end position="361"/>
    </location>
</feature>
<dbReference type="Proteomes" id="UP000078240">
    <property type="component" value="Unassembled WGS sequence"/>
</dbReference>